<dbReference type="EMBL" id="FQVM01000024">
    <property type="protein sequence ID" value="SHF00969.1"/>
    <property type="molecule type" value="Genomic_DNA"/>
</dbReference>
<dbReference type="PANTHER" id="PTHR43745">
    <property type="entry name" value="NITROREDUCTASE MJ1384-RELATED"/>
    <property type="match status" value="1"/>
</dbReference>
<dbReference type="GO" id="GO:0016491">
    <property type="term" value="F:oxidoreductase activity"/>
    <property type="evidence" value="ECO:0007669"/>
    <property type="project" value="InterPro"/>
</dbReference>
<dbReference type="SUPFAM" id="SSF55469">
    <property type="entry name" value="FMN-dependent nitroreductase-like"/>
    <property type="match status" value="1"/>
</dbReference>
<dbReference type="RefSeq" id="WP_072897056.1">
    <property type="nucleotide sequence ID" value="NZ_FQVM01000024.1"/>
</dbReference>
<gene>
    <name evidence="3" type="ORF">SAMN05443638_12414</name>
</gene>
<dbReference type="OrthoDB" id="9801593at2"/>
<dbReference type="Proteomes" id="UP000184035">
    <property type="component" value="Unassembled WGS sequence"/>
</dbReference>
<feature type="coiled-coil region" evidence="1">
    <location>
        <begin position="83"/>
        <end position="110"/>
    </location>
</feature>
<keyword evidence="4" id="KW-1185">Reference proteome</keyword>
<dbReference type="Gene3D" id="3.40.109.10">
    <property type="entry name" value="NADH Oxidase"/>
    <property type="match status" value="1"/>
</dbReference>
<evidence type="ECO:0000313" key="4">
    <source>
        <dbReference type="Proteomes" id="UP000184035"/>
    </source>
</evidence>
<dbReference type="InterPro" id="IPR020051">
    <property type="entry name" value="SagB-type_dehydrogenase"/>
</dbReference>
<evidence type="ECO:0000313" key="3">
    <source>
        <dbReference type="EMBL" id="SHF00969.1"/>
    </source>
</evidence>
<dbReference type="Pfam" id="PF00881">
    <property type="entry name" value="Nitroreductase"/>
    <property type="match status" value="1"/>
</dbReference>
<evidence type="ECO:0000259" key="2">
    <source>
        <dbReference type="Pfam" id="PF00881"/>
    </source>
</evidence>
<evidence type="ECO:0000256" key="1">
    <source>
        <dbReference type="SAM" id="Coils"/>
    </source>
</evidence>
<dbReference type="NCBIfam" id="TIGR03605">
    <property type="entry name" value="antibiot_sagB"/>
    <property type="match status" value="1"/>
</dbReference>
<dbReference type="InterPro" id="IPR052544">
    <property type="entry name" value="Bacteriocin_Proc_Enz"/>
</dbReference>
<dbReference type="InterPro" id="IPR000415">
    <property type="entry name" value="Nitroreductase-like"/>
</dbReference>
<reference evidence="3 4" key="1">
    <citation type="submission" date="2016-11" db="EMBL/GenBank/DDBJ databases">
        <authorList>
            <person name="Jaros S."/>
            <person name="Januszkiewicz K."/>
            <person name="Wedrychowicz H."/>
        </authorList>
    </citation>
    <scope>NUCLEOTIDE SEQUENCE [LARGE SCALE GENOMIC DNA]</scope>
    <source>
        <strain evidence="3 4">DSM 2631</strain>
    </source>
</reference>
<organism evidence="3 4">
    <name type="scientific">Clostridium fallax</name>
    <dbReference type="NCBI Taxonomy" id="1533"/>
    <lineage>
        <taxon>Bacteria</taxon>
        <taxon>Bacillati</taxon>
        <taxon>Bacillota</taxon>
        <taxon>Clostridia</taxon>
        <taxon>Eubacteriales</taxon>
        <taxon>Clostridiaceae</taxon>
        <taxon>Clostridium</taxon>
    </lineage>
</organism>
<sequence>MFKRKKENKDKKDNGSRYPYEMQIISFNTQYCSMSTYADSTVMKTPDTVLKGNLYSKENRFLSEEYLLNYRTNNENLGFRAGLSSFFQQNAALTAANKALEEEIEDIINLPKAKNIKASLGATISLRRSVRKYKNNIMSIQDLSNLLYYGQGISGEIEFKNNLGCSDNIKLRNNPSAGGLYPINLYIYISKVKGLDDGIYLYYPYSHSLKPVNLKLDNIDKEKFAEFSNITSKNINVFFIYVYNMYINSRKYGDAGAAFAFIESGEIAQNIQLTATAIGYGSCDIGGYDKQYLEKVLKLDGITNHVIHMTIIGKEGE</sequence>
<dbReference type="InterPro" id="IPR029479">
    <property type="entry name" value="Nitroreductase"/>
</dbReference>
<dbReference type="STRING" id="1533.SAMN05443638_12414"/>
<feature type="domain" description="Nitroreductase" evidence="2">
    <location>
        <begin position="127"/>
        <end position="313"/>
    </location>
</feature>
<proteinExistence type="predicted"/>
<dbReference type="CDD" id="cd02142">
    <property type="entry name" value="McbC_SagB-like_oxidoreductase"/>
    <property type="match status" value="1"/>
</dbReference>
<dbReference type="PANTHER" id="PTHR43745:SF2">
    <property type="entry name" value="NITROREDUCTASE MJ1384-RELATED"/>
    <property type="match status" value="1"/>
</dbReference>
<keyword evidence="1" id="KW-0175">Coiled coil</keyword>
<name>A0A1M4Y5L4_9CLOT</name>
<protein>
    <submittedName>
        <fullName evidence="3">SagB-type dehydrogenase domain-containing protein</fullName>
    </submittedName>
</protein>
<accession>A0A1M4Y5L4</accession>
<dbReference type="AlphaFoldDB" id="A0A1M4Y5L4"/>